<proteinExistence type="predicted"/>
<name>A0A6M1T1H2_9BACT</name>
<keyword evidence="2" id="KW-1003">Cell membrane</keyword>
<gene>
    <name evidence="11" type="ORF">G3570_15005</name>
</gene>
<feature type="transmembrane region" description="Helical" evidence="9">
    <location>
        <begin position="194"/>
        <end position="215"/>
    </location>
</feature>
<evidence type="ECO:0000256" key="7">
    <source>
        <dbReference type="ARBA" id="ARBA00023136"/>
    </source>
</evidence>
<evidence type="ECO:0000256" key="3">
    <source>
        <dbReference type="ARBA" id="ARBA00022692"/>
    </source>
</evidence>
<dbReference type="InterPro" id="IPR043760">
    <property type="entry name" value="PycTM_dom"/>
</dbReference>
<sequence>MEEEKQSSAKAGNGGSGGKAENSNGASGENDYRTEKDKKLGSRKRGISDMFRTSYRTHVELSAIADNKSNIMISINGIIISIIIASISPKLDANIWLLWPTAALLVSCLGSLVYAIRAARPRVSKEPVTLDDVRANRANILFFGNYHNMERAEFVEGIEELMVDEQRLYDSMARDLYGLGSVLARKYELLRVSYNIFMFGIIVGVFLFLGVFFTIPSMGI</sequence>
<feature type="transmembrane region" description="Helical" evidence="9">
    <location>
        <begin position="71"/>
        <end position="89"/>
    </location>
</feature>
<dbReference type="GO" id="GO:0051607">
    <property type="term" value="P:defense response to virus"/>
    <property type="evidence" value="ECO:0007669"/>
    <property type="project" value="UniProtKB-KW"/>
</dbReference>
<evidence type="ECO:0000256" key="1">
    <source>
        <dbReference type="ARBA" id="ARBA00004236"/>
    </source>
</evidence>
<keyword evidence="7 9" id="KW-0472">Membrane</keyword>
<evidence type="ECO:0000256" key="2">
    <source>
        <dbReference type="ARBA" id="ARBA00022475"/>
    </source>
</evidence>
<dbReference type="GO" id="GO:0000166">
    <property type="term" value="F:nucleotide binding"/>
    <property type="evidence" value="ECO:0007669"/>
    <property type="project" value="UniProtKB-KW"/>
</dbReference>
<dbReference type="EMBL" id="JAALLT010000004">
    <property type="protein sequence ID" value="NGP77956.1"/>
    <property type="molecule type" value="Genomic_DNA"/>
</dbReference>
<evidence type="ECO:0000313" key="11">
    <source>
        <dbReference type="EMBL" id="NGP77956.1"/>
    </source>
</evidence>
<feature type="compositionally biased region" description="Basic and acidic residues" evidence="8">
    <location>
        <begin position="30"/>
        <end position="40"/>
    </location>
</feature>
<organism evidence="11 12">
    <name type="scientific">Halalkalibaculum roseum</name>
    <dbReference type="NCBI Taxonomy" id="2709311"/>
    <lineage>
        <taxon>Bacteria</taxon>
        <taxon>Pseudomonadati</taxon>
        <taxon>Balneolota</taxon>
        <taxon>Balneolia</taxon>
        <taxon>Balneolales</taxon>
        <taxon>Balneolaceae</taxon>
        <taxon>Halalkalibaculum</taxon>
    </lineage>
</organism>
<keyword evidence="6" id="KW-0051">Antiviral defense</keyword>
<accession>A0A6M1T1H2</accession>
<feature type="transmembrane region" description="Helical" evidence="9">
    <location>
        <begin position="95"/>
        <end position="116"/>
    </location>
</feature>
<feature type="compositionally biased region" description="Low complexity" evidence="8">
    <location>
        <begin position="19"/>
        <end position="28"/>
    </location>
</feature>
<keyword evidence="4" id="KW-0547">Nucleotide-binding</keyword>
<comment type="caution">
    <text evidence="11">The sequence shown here is derived from an EMBL/GenBank/DDBJ whole genome shotgun (WGS) entry which is preliminary data.</text>
</comment>
<evidence type="ECO:0000259" key="10">
    <source>
        <dbReference type="Pfam" id="PF18967"/>
    </source>
</evidence>
<dbReference type="AlphaFoldDB" id="A0A6M1T1H2"/>
<keyword evidence="3 9" id="KW-0812">Transmembrane</keyword>
<protein>
    <recommendedName>
        <fullName evidence="10">Pycsar effector protein domain-containing protein</fullName>
    </recommendedName>
</protein>
<dbReference type="Pfam" id="PF18967">
    <property type="entry name" value="PycTM"/>
    <property type="match status" value="1"/>
</dbReference>
<feature type="region of interest" description="Disordered" evidence="8">
    <location>
        <begin position="1"/>
        <end position="43"/>
    </location>
</feature>
<dbReference type="GO" id="GO:0005886">
    <property type="term" value="C:plasma membrane"/>
    <property type="evidence" value="ECO:0007669"/>
    <property type="project" value="UniProtKB-SubCell"/>
</dbReference>
<comment type="subcellular location">
    <subcellularLocation>
        <location evidence="1">Cell membrane</location>
    </subcellularLocation>
</comment>
<evidence type="ECO:0000313" key="12">
    <source>
        <dbReference type="Proteomes" id="UP000473278"/>
    </source>
</evidence>
<keyword evidence="12" id="KW-1185">Reference proteome</keyword>
<evidence type="ECO:0000256" key="5">
    <source>
        <dbReference type="ARBA" id="ARBA00022989"/>
    </source>
</evidence>
<evidence type="ECO:0000256" key="6">
    <source>
        <dbReference type="ARBA" id="ARBA00023118"/>
    </source>
</evidence>
<evidence type="ECO:0000256" key="8">
    <source>
        <dbReference type="SAM" id="MobiDB-lite"/>
    </source>
</evidence>
<evidence type="ECO:0000256" key="4">
    <source>
        <dbReference type="ARBA" id="ARBA00022741"/>
    </source>
</evidence>
<evidence type="ECO:0000256" key="9">
    <source>
        <dbReference type="SAM" id="Phobius"/>
    </source>
</evidence>
<feature type="domain" description="Pycsar effector protein" evidence="10">
    <location>
        <begin position="50"/>
        <end position="208"/>
    </location>
</feature>
<dbReference type="Proteomes" id="UP000473278">
    <property type="component" value="Unassembled WGS sequence"/>
</dbReference>
<dbReference type="RefSeq" id="WP_165143648.1">
    <property type="nucleotide sequence ID" value="NZ_JAALLT010000004.1"/>
</dbReference>
<keyword evidence="5 9" id="KW-1133">Transmembrane helix</keyword>
<reference evidence="11 12" key="1">
    <citation type="submission" date="2020-02" db="EMBL/GenBank/DDBJ databases">
        <title>Balneolaceae bacterium YR4-1, complete genome.</title>
        <authorList>
            <person name="Li Y."/>
            <person name="Wu S."/>
        </authorList>
    </citation>
    <scope>NUCLEOTIDE SEQUENCE [LARGE SCALE GENOMIC DNA]</scope>
    <source>
        <strain evidence="11 12">YR4-1</strain>
    </source>
</reference>